<evidence type="ECO:0000256" key="1">
    <source>
        <dbReference type="ARBA" id="ARBA00023015"/>
    </source>
</evidence>
<dbReference type="InterPro" id="IPR018060">
    <property type="entry name" value="HTH_AraC"/>
</dbReference>
<evidence type="ECO:0000256" key="2">
    <source>
        <dbReference type="ARBA" id="ARBA00023125"/>
    </source>
</evidence>
<evidence type="ECO:0000259" key="4">
    <source>
        <dbReference type="PROSITE" id="PS01124"/>
    </source>
</evidence>
<keyword evidence="6" id="KW-1185">Reference proteome</keyword>
<dbReference type="InterPro" id="IPR009057">
    <property type="entry name" value="Homeodomain-like_sf"/>
</dbReference>
<keyword evidence="3" id="KW-0804">Transcription</keyword>
<protein>
    <submittedName>
        <fullName evidence="5">Transcriptional regulator, AraC family</fullName>
    </submittedName>
</protein>
<dbReference type="STRING" id="1367847.JCM7686_1477"/>
<dbReference type="AlphaFoldDB" id="S5YAZ3"/>
<dbReference type="PATRIC" id="fig|1367847.3.peg.1450"/>
<dbReference type="PROSITE" id="PS00041">
    <property type="entry name" value="HTH_ARAC_FAMILY_1"/>
    <property type="match status" value="1"/>
</dbReference>
<dbReference type="SMART" id="SM00342">
    <property type="entry name" value="HTH_ARAC"/>
    <property type="match status" value="1"/>
</dbReference>
<evidence type="ECO:0000313" key="6">
    <source>
        <dbReference type="Proteomes" id="UP000015480"/>
    </source>
</evidence>
<dbReference type="GO" id="GO:0003700">
    <property type="term" value="F:DNA-binding transcription factor activity"/>
    <property type="evidence" value="ECO:0007669"/>
    <property type="project" value="InterPro"/>
</dbReference>
<name>S5YAZ3_PARAH</name>
<feature type="domain" description="HTH araC/xylS-type" evidence="4">
    <location>
        <begin position="195"/>
        <end position="293"/>
    </location>
</feature>
<dbReference type="HOGENOM" id="CLU_000445_88_4_5"/>
<dbReference type="Pfam" id="PF12833">
    <property type="entry name" value="HTH_18"/>
    <property type="match status" value="1"/>
</dbReference>
<dbReference type="KEGG" id="pami:JCM7686_1477"/>
<evidence type="ECO:0000313" key="5">
    <source>
        <dbReference type="EMBL" id="AGT08578.1"/>
    </source>
</evidence>
<keyword evidence="2" id="KW-0238">DNA-binding</keyword>
<sequence length="297" mass="32795">MTFQHSMICSTEGIRATEPVKWRGLDGLVGVYWEAEGQRGAQGYYLSPDPRIMLFFNEVSPHIRMANRSDELGRRCRGMTRAIYVPAGVPMWTRFSSAHRFSHLDLHIHKDRLLRFLAPSVGQSAALTALARPVEIEEISAIESLAGLLVQELATPSRHGVFAESLAGSIAAGLLDLPAEDQDRVSGGLTQAQLNKLTARLHGGMDRRLSVAEMAEIVGLSESWFSHAFKQTTGKTPQQWQLGERVQQAQKLLNETEQSVAGIAAQLGFSDQAHLTKAFRQVAGQTPGAWRRMRRIG</sequence>
<dbReference type="SUPFAM" id="SSF46689">
    <property type="entry name" value="Homeodomain-like"/>
    <property type="match status" value="2"/>
</dbReference>
<dbReference type="Gene3D" id="1.10.10.60">
    <property type="entry name" value="Homeodomain-like"/>
    <property type="match status" value="2"/>
</dbReference>
<keyword evidence="1" id="KW-0805">Transcription regulation</keyword>
<dbReference type="InterPro" id="IPR050204">
    <property type="entry name" value="AraC_XylS_family_regulators"/>
</dbReference>
<dbReference type="Proteomes" id="UP000015480">
    <property type="component" value="Chromosome"/>
</dbReference>
<dbReference type="EMBL" id="CP006650">
    <property type="protein sequence ID" value="AGT08578.1"/>
    <property type="molecule type" value="Genomic_DNA"/>
</dbReference>
<organism evidence="5 6">
    <name type="scientific">Paracoccus aminophilus JCM 7686</name>
    <dbReference type="NCBI Taxonomy" id="1367847"/>
    <lineage>
        <taxon>Bacteria</taxon>
        <taxon>Pseudomonadati</taxon>
        <taxon>Pseudomonadota</taxon>
        <taxon>Alphaproteobacteria</taxon>
        <taxon>Rhodobacterales</taxon>
        <taxon>Paracoccaceae</taxon>
        <taxon>Paracoccus</taxon>
    </lineage>
</organism>
<dbReference type="RefSeq" id="WP_020950216.1">
    <property type="nucleotide sequence ID" value="NC_022041.1"/>
</dbReference>
<gene>
    <name evidence="5" type="ORF">JCM7686_1477</name>
</gene>
<accession>S5YAZ3</accession>
<evidence type="ECO:0000256" key="3">
    <source>
        <dbReference type="ARBA" id="ARBA00023163"/>
    </source>
</evidence>
<dbReference type="PROSITE" id="PS01124">
    <property type="entry name" value="HTH_ARAC_FAMILY_2"/>
    <property type="match status" value="1"/>
</dbReference>
<dbReference type="OrthoDB" id="9793400at2"/>
<proteinExistence type="predicted"/>
<dbReference type="PANTHER" id="PTHR46796">
    <property type="entry name" value="HTH-TYPE TRANSCRIPTIONAL ACTIVATOR RHAS-RELATED"/>
    <property type="match status" value="1"/>
</dbReference>
<reference evidence="5 6" key="1">
    <citation type="journal article" date="2014" name="BMC Genomics">
        <title>Architecture and functions of a multipartite genome of the methylotrophic bacterium Paracoccus aminophilus JCM 7686, containing primary and secondary chromids.</title>
        <authorList>
            <person name="Dziewit L."/>
            <person name="Czarnecki J."/>
            <person name="Wibberg D."/>
            <person name="Radlinska M."/>
            <person name="Mrozek P."/>
            <person name="Szymczak M."/>
            <person name="Schluter A."/>
            <person name="Puhler A."/>
            <person name="Bartosik D."/>
        </authorList>
    </citation>
    <scope>NUCLEOTIDE SEQUENCE [LARGE SCALE GENOMIC DNA]</scope>
    <source>
        <strain evidence="5">JCM 7686</strain>
    </source>
</reference>
<dbReference type="PANTHER" id="PTHR46796:SF14">
    <property type="entry name" value="TRANSCRIPTIONAL REGULATORY PROTEIN"/>
    <property type="match status" value="1"/>
</dbReference>
<dbReference type="eggNOG" id="COG2207">
    <property type="taxonomic scope" value="Bacteria"/>
</dbReference>
<dbReference type="GO" id="GO:0043565">
    <property type="term" value="F:sequence-specific DNA binding"/>
    <property type="evidence" value="ECO:0007669"/>
    <property type="project" value="InterPro"/>
</dbReference>
<dbReference type="InterPro" id="IPR018062">
    <property type="entry name" value="HTH_AraC-typ_CS"/>
</dbReference>